<dbReference type="STRING" id="54915.ADS79_13705"/>
<proteinExistence type="predicted"/>
<dbReference type="AlphaFoldDB" id="A0A0K9YVY9"/>
<protein>
    <submittedName>
        <fullName evidence="1">Uncharacterized protein</fullName>
    </submittedName>
</protein>
<name>A0A0K9YVY9_9BACL</name>
<organism evidence="1 2">
    <name type="scientific">Brevibacillus reuszeri</name>
    <dbReference type="NCBI Taxonomy" id="54915"/>
    <lineage>
        <taxon>Bacteria</taxon>
        <taxon>Bacillati</taxon>
        <taxon>Bacillota</taxon>
        <taxon>Bacilli</taxon>
        <taxon>Bacillales</taxon>
        <taxon>Paenibacillaceae</taxon>
        <taxon>Brevibacillus</taxon>
    </lineage>
</organism>
<evidence type="ECO:0000313" key="2">
    <source>
        <dbReference type="Proteomes" id="UP000036834"/>
    </source>
</evidence>
<accession>A0A0K9YVY9</accession>
<sequence>MLLQPRINKTKQMKYLSPCFLVSEDETGIFLDLAQARVITKLQRNTIAIQPMRKEGQDDFGKRP</sequence>
<reference evidence="2" key="1">
    <citation type="submission" date="2015-07" db="EMBL/GenBank/DDBJ databases">
        <title>Genome sequencing project for genomic taxonomy and phylogenomics of Bacillus-like bacteria.</title>
        <authorList>
            <person name="Liu B."/>
            <person name="Wang J."/>
            <person name="Zhu Y."/>
            <person name="Liu G."/>
            <person name="Chen Q."/>
            <person name="Chen Z."/>
            <person name="Lan J."/>
            <person name="Che J."/>
            <person name="Ge C."/>
            <person name="Shi H."/>
            <person name="Pan Z."/>
            <person name="Liu X."/>
        </authorList>
    </citation>
    <scope>NUCLEOTIDE SEQUENCE [LARGE SCALE GENOMIC DNA]</scope>
    <source>
        <strain evidence="2">DSM 9887</strain>
    </source>
</reference>
<dbReference type="EMBL" id="LGIQ01000007">
    <property type="protein sequence ID" value="KNB72884.1"/>
    <property type="molecule type" value="Genomic_DNA"/>
</dbReference>
<comment type="caution">
    <text evidence="1">The sequence shown here is derived from an EMBL/GenBank/DDBJ whole genome shotgun (WGS) entry which is preliminary data.</text>
</comment>
<evidence type="ECO:0000313" key="1">
    <source>
        <dbReference type="EMBL" id="KNB72884.1"/>
    </source>
</evidence>
<gene>
    <name evidence="1" type="ORF">ADS79_13705</name>
</gene>
<dbReference type="Proteomes" id="UP000036834">
    <property type="component" value="Unassembled WGS sequence"/>
</dbReference>